<dbReference type="GO" id="GO:0015297">
    <property type="term" value="F:antiporter activity"/>
    <property type="evidence" value="ECO:0007669"/>
    <property type="project" value="UniProtKB-KW"/>
</dbReference>
<dbReference type="GO" id="GO:0006811">
    <property type="term" value="P:monoatomic ion transport"/>
    <property type="evidence" value="ECO:0007669"/>
    <property type="project" value="UniProtKB-KW"/>
</dbReference>
<dbReference type="NCBIfam" id="TIGR00797">
    <property type="entry name" value="matE"/>
    <property type="match status" value="1"/>
</dbReference>
<evidence type="ECO:0000313" key="12">
    <source>
        <dbReference type="Proteomes" id="UP000070093"/>
    </source>
</evidence>
<dbReference type="PATRIC" id="fig|28125.4.peg.1238"/>
<gene>
    <name evidence="11" type="ORF">HMPREF3202_01248</name>
</gene>
<evidence type="ECO:0000256" key="7">
    <source>
        <dbReference type="ARBA" id="ARBA00023065"/>
    </source>
</evidence>
<feature type="transmembrane region" description="Helical" evidence="10">
    <location>
        <begin position="386"/>
        <end position="406"/>
    </location>
</feature>
<keyword evidence="3" id="KW-0050">Antiport</keyword>
<protein>
    <recommendedName>
        <fullName evidence="9">Multidrug-efflux transporter</fullName>
    </recommendedName>
</protein>
<keyword evidence="7" id="KW-0406">Ion transport</keyword>
<keyword evidence="5 10" id="KW-0812">Transmembrane</keyword>
<feature type="transmembrane region" description="Helical" evidence="10">
    <location>
        <begin position="149"/>
        <end position="175"/>
    </location>
</feature>
<dbReference type="eggNOG" id="COG0534">
    <property type="taxonomic scope" value="Bacteria"/>
</dbReference>
<dbReference type="InterPro" id="IPR050222">
    <property type="entry name" value="MATE_MdtK"/>
</dbReference>
<dbReference type="GO" id="GO:0005886">
    <property type="term" value="C:plasma membrane"/>
    <property type="evidence" value="ECO:0007669"/>
    <property type="project" value="UniProtKB-SubCell"/>
</dbReference>
<dbReference type="Pfam" id="PF01554">
    <property type="entry name" value="MatE"/>
    <property type="match status" value="2"/>
</dbReference>
<evidence type="ECO:0000256" key="4">
    <source>
        <dbReference type="ARBA" id="ARBA00022475"/>
    </source>
</evidence>
<dbReference type="STRING" id="28125.HMPREF3202_01248"/>
<feature type="transmembrane region" description="Helical" evidence="10">
    <location>
        <begin position="484"/>
        <end position="504"/>
    </location>
</feature>
<reference evidence="11 12" key="1">
    <citation type="submission" date="2016-02" db="EMBL/GenBank/DDBJ databases">
        <authorList>
            <person name="Wen L."/>
            <person name="He K."/>
            <person name="Yang H."/>
        </authorList>
    </citation>
    <scope>NUCLEOTIDE SEQUENCE [LARGE SCALE GENOMIC DNA]</scope>
    <source>
        <strain evidence="11 12">GED7880</strain>
    </source>
</reference>
<evidence type="ECO:0000256" key="9">
    <source>
        <dbReference type="ARBA" id="ARBA00031636"/>
    </source>
</evidence>
<keyword evidence="4" id="KW-1003">Cell membrane</keyword>
<dbReference type="Proteomes" id="UP000070093">
    <property type="component" value="Unassembled WGS sequence"/>
</dbReference>
<dbReference type="PANTHER" id="PTHR43298:SF4">
    <property type="entry name" value="DRUG_SODIUM ANTIPORTER"/>
    <property type="match status" value="1"/>
</dbReference>
<organism evidence="11 12">
    <name type="scientific">Prevotella bivia</name>
    <dbReference type="NCBI Taxonomy" id="28125"/>
    <lineage>
        <taxon>Bacteria</taxon>
        <taxon>Pseudomonadati</taxon>
        <taxon>Bacteroidota</taxon>
        <taxon>Bacteroidia</taxon>
        <taxon>Bacteroidales</taxon>
        <taxon>Prevotellaceae</taxon>
        <taxon>Prevotella</taxon>
    </lineage>
</organism>
<dbReference type="EMBL" id="LTAG01000051">
    <property type="protein sequence ID" value="KXO17290.1"/>
    <property type="molecule type" value="Genomic_DNA"/>
</dbReference>
<dbReference type="InterPro" id="IPR048279">
    <property type="entry name" value="MdtK-like"/>
</dbReference>
<comment type="subcellular location">
    <subcellularLocation>
        <location evidence="1">Cell membrane</location>
        <topology evidence="1">Multi-pass membrane protein</topology>
    </subcellularLocation>
</comment>
<dbReference type="CDD" id="cd13137">
    <property type="entry name" value="MATE_NorM_like"/>
    <property type="match status" value="1"/>
</dbReference>
<keyword evidence="2" id="KW-0813">Transport</keyword>
<feature type="transmembrane region" description="Helical" evidence="10">
    <location>
        <begin position="113"/>
        <end position="137"/>
    </location>
</feature>
<dbReference type="PANTHER" id="PTHR43298">
    <property type="entry name" value="MULTIDRUG RESISTANCE PROTEIN NORM-RELATED"/>
    <property type="match status" value="1"/>
</dbReference>
<evidence type="ECO:0000256" key="1">
    <source>
        <dbReference type="ARBA" id="ARBA00004651"/>
    </source>
</evidence>
<name>A0A137SY14_9BACT</name>
<keyword evidence="6 10" id="KW-1133">Transmembrane helix</keyword>
<evidence type="ECO:0000256" key="5">
    <source>
        <dbReference type="ARBA" id="ARBA00022692"/>
    </source>
</evidence>
<comment type="caution">
    <text evidence="11">The sequence shown here is derived from an EMBL/GenBank/DDBJ whole genome shotgun (WGS) entry which is preliminary data.</text>
</comment>
<dbReference type="AlphaFoldDB" id="A0A137SY14"/>
<feature type="transmembrane region" description="Helical" evidence="10">
    <location>
        <begin position="262"/>
        <end position="282"/>
    </location>
</feature>
<sequence>MLGIVSPSKKLTKDIKEEEIIPTSSPKQDNIYNTTTFYFMRFSKAVSDQLLAKIRDGEQMTTGEKLNLIIQLSIPSILAQVTAVMMFYIDASMVGSLGAGASASIGLVEPATWLFGSLVGAFTMGFSVQAAHFIGANDFAKARSVMRHGYIFGAFWSTLLAVIMALIAGALPLWLGGGKDIQADASIYILVFSLAIPVHMVESLSAAMLKSSGDMRRTSIISVLMCCFDVVFNFFLIFPTRVITVLGHSFTMFGFGLGVKGAALGTLLAFVSAAIPLFYYAVFRSQILAWKLDTERFVWVWSYIRNAVKIGAPMALQYILMNGAQVISMAIVAPLGNISIAAHSFAITAESLCYMPGYGIGEAATTLVGQSVGAQRRELCWSFARMTVFLGMAVMALMGIVMYIFAPEMIGILSPVEAIRNLGTSVLRIEAFAEPLFGASIVAYSVCIGAGDTLLPSIINLGSMWLVRLTVAYGLSSQYGLRGVWFAMALELSLRGILFLVRLFRGKWMKKIVITEKV</sequence>
<feature type="transmembrane region" description="Helical" evidence="10">
    <location>
        <begin position="187"/>
        <end position="209"/>
    </location>
</feature>
<evidence type="ECO:0000313" key="11">
    <source>
        <dbReference type="EMBL" id="KXO17290.1"/>
    </source>
</evidence>
<evidence type="ECO:0000256" key="10">
    <source>
        <dbReference type="SAM" id="Phobius"/>
    </source>
</evidence>
<evidence type="ECO:0000256" key="6">
    <source>
        <dbReference type="ARBA" id="ARBA00022989"/>
    </source>
</evidence>
<feature type="transmembrane region" description="Helical" evidence="10">
    <location>
        <begin position="221"/>
        <end position="242"/>
    </location>
</feature>
<feature type="transmembrane region" description="Helical" evidence="10">
    <location>
        <begin position="68"/>
        <end position="89"/>
    </location>
</feature>
<evidence type="ECO:0000256" key="8">
    <source>
        <dbReference type="ARBA" id="ARBA00023136"/>
    </source>
</evidence>
<proteinExistence type="predicted"/>
<dbReference type="PIRSF" id="PIRSF006603">
    <property type="entry name" value="DinF"/>
    <property type="match status" value="1"/>
</dbReference>
<dbReference type="InterPro" id="IPR002528">
    <property type="entry name" value="MATE_fam"/>
</dbReference>
<evidence type="ECO:0000256" key="3">
    <source>
        <dbReference type="ARBA" id="ARBA00022449"/>
    </source>
</evidence>
<accession>A0A137SY14</accession>
<dbReference type="GO" id="GO:0042910">
    <property type="term" value="F:xenobiotic transmembrane transporter activity"/>
    <property type="evidence" value="ECO:0007669"/>
    <property type="project" value="InterPro"/>
</dbReference>
<keyword evidence="8 10" id="KW-0472">Membrane</keyword>
<evidence type="ECO:0000256" key="2">
    <source>
        <dbReference type="ARBA" id="ARBA00022448"/>
    </source>
</evidence>